<proteinExistence type="predicted"/>
<evidence type="ECO:0000256" key="1">
    <source>
        <dbReference type="SAM" id="MobiDB-lite"/>
    </source>
</evidence>
<dbReference type="Proteomes" id="UP000623776">
    <property type="component" value="Unassembled WGS sequence"/>
</dbReference>
<feature type="region of interest" description="Disordered" evidence="1">
    <location>
        <begin position="51"/>
        <end position="86"/>
    </location>
</feature>
<sequence>MEAPAKAAPAAPITPPNGKTPPPPTVPSSATLSRCFAGALCLRRATFSSASYAPVARRNDRARATSDGGTREGGASRPDHASKRENATAAHRALIGNALALLRGCALLTPRYGVYCFLYLGVDGLAF</sequence>
<organism evidence="2 3">
    <name type="scientific">Vreelandella hamiltonii</name>
    <dbReference type="NCBI Taxonomy" id="502829"/>
    <lineage>
        <taxon>Bacteria</taxon>
        <taxon>Pseudomonadati</taxon>
        <taxon>Pseudomonadota</taxon>
        <taxon>Gammaproteobacteria</taxon>
        <taxon>Oceanospirillales</taxon>
        <taxon>Halomonadaceae</taxon>
        <taxon>Vreelandella</taxon>
    </lineage>
</organism>
<feature type="compositionally biased region" description="Low complexity" evidence="1">
    <location>
        <begin position="1"/>
        <end position="11"/>
    </location>
</feature>
<accession>A0A8H9IAA2</accession>
<dbReference type="EMBL" id="BMXN01000033">
    <property type="protein sequence ID" value="GGW40211.1"/>
    <property type="molecule type" value="Genomic_DNA"/>
</dbReference>
<keyword evidence="3" id="KW-1185">Reference proteome</keyword>
<gene>
    <name evidence="2" type="ORF">GCM10007157_33690</name>
</gene>
<comment type="caution">
    <text evidence="2">The sequence shown here is derived from an EMBL/GenBank/DDBJ whole genome shotgun (WGS) entry which is preliminary data.</text>
</comment>
<feature type="compositionally biased region" description="Basic and acidic residues" evidence="1">
    <location>
        <begin position="77"/>
        <end position="86"/>
    </location>
</feature>
<evidence type="ECO:0000313" key="2">
    <source>
        <dbReference type="EMBL" id="GGW40211.1"/>
    </source>
</evidence>
<feature type="region of interest" description="Disordered" evidence="1">
    <location>
        <begin position="1"/>
        <end position="28"/>
    </location>
</feature>
<reference evidence="3" key="1">
    <citation type="journal article" date="2019" name="Int. J. Syst. Evol. Microbiol.">
        <title>The Global Catalogue of Microorganisms (GCM) 10K type strain sequencing project: providing services to taxonomists for standard genome sequencing and annotation.</title>
        <authorList>
            <consortium name="The Broad Institute Genomics Platform"/>
            <consortium name="The Broad Institute Genome Sequencing Center for Infectious Disease"/>
            <person name="Wu L."/>
            <person name="Ma J."/>
        </authorList>
    </citation>
    <scope>NUCLEOTIDE SEQUENCE [LARGE SCALE GENOMIC DNA]</scope>
    <source>
        <strain evidence="3">KCTC 22154</strain>
    </source>
</reference>
<dbReference type="AlphaFoldDB" id="A0A8H9IAA2"/>
<protein>
    <submittedName>
        <fullName evidence="2">Uncharacterized protein</fullName>
    </submittedName>
</protein>
<evidence type="ECO:0000313" key="3">
    <source>
        <dbReference type="Proteomes" id="UP000623776"/>
    </source>
</evidence>
<name>A0A8H9IAA2_9GAMM</name>
<feature type="compositionally biased region" description="Pro residues" evidence="1">
    <location>
        <begin position="12"/>
        <end position="26"/>
    </location>
</feature>